<dbReference type="KEGG" id="vg:77948050"/>
<evidence type="ECO:0008006" key="3">
    <source>
        <dbReference type="Google" id="ProtNLM"/>
    </source>
</evidence>
<protein>
    <recommendedName>
        <fullName evidence="3">Tail assembly chaperone</fullName>
    </recommendedName>
</protein>
<accession>A0A4Y5TND4</accession>
<keyword evidence="2" id="KW-1185">Reference proteome</keyword>
<name>A0A4Y5TND4_9CAUD</name>
<organism evidence="1 2">
    <name type="scientific">Pseudomonas virus PBPA162</name>
    <dbReference type="NCBI Taxonomy" id="2588096"/>
    <lineage>
        <taxon>Viruses</taxon>
        <taxon>Duplodnaviria</taxon>
        <taxon>Heunggongvirae</taxon>
        <taxon>Uroviricota</taxon>
        <taxon>Caudoviricetes</taxon>
        <taxon>Queuovirinae</taxon>
        <taxon>Iggyvirus</taxon>
        <taxon>Iggyvirus PBPA162</taxon>
    </lineage>
</organism>
<dbReference type="RefSeq" id="YP_010671794.1">
    <property type="nucleotide sequence ID" value="NC_070971.1"/>
</dbReference>
<dbReference type="Proteomes" id="UP000319293">
    <property type="component" value="Segment"/>
</dbReference>
<evidence type="ECO:0000313" key="2">
    <source>
        <dbReference type="Proteomes" id="UP000319293"/>
    </source>
</evidence>
<evidence type="ECO:0000313" key="1">
    <source>
        <dbReference type="EMBL" id="QDB70865.1"/>
    </source>
</evidence>
<reference evidence="1 2" key="1">
    <citation type="submission" date="2019-04" db="EMBL/GenBank/DDBJ databases">
        <title>Complete genome sequence of a novel bacteriophage, PBPA162, infecting Pseudomonas aeruginosa.</title>
        <authorList>
            <person name="Myung H."/>
            <person name="Hong H."/>
            <person name="Cho J."/>
        </authorList>
    </citation>
    <scope>NUCLEOTIDE SEQUENCE [LARGE SCALE GENOMIC DNA]</scope>
</reference>
<proteinExistence type="predicted"/>
<sequence>MSLFKQYKTDKSLEKDGRVVEFGVDEETGEKITMTIARAGGGNAAFQRVMEVALKPHRRQIENDTIDAEVLRGIMVEVYAKTVVRDWSMVRDEGGALLDCTEDNIVYLFNLLPDLFAEVQTIAGAMVTFREGMLEADVKN</sequence>
<dbReference type="EMBL" id="MK816297">
    <property type="protein sequence ID" value="QDB70865.1"/>
    <property type="molecule type" value="Genomic_DNA"/>
</dbReference>
<dbReference type="GeneID" id="77948050"/>